<feature type="compositionally biased region" description="Acidic residues" evidence="1">
    <location>
        <begin position="264"/>
        <end position="275"/>
    </location>
</feature>
<protein>
    <submittedName>
        <fullName evidence="2">Uncharacterized protein</fullName>
    </submittedName>
</protein>
<feature type="region of interest" description="Disordered" evidence="1">
    <location>
        <begin position="325"/>
        <end position="346"/>
    </location>
</feature>
<keyword evidence="3" id="KW-1185">Reference proteome</keyword>
<evidence type="ECO:0000256" key="1">
    <source>
        <dbReference type="SAM" id="MobiDB-lite"/>
    </source>
</evidence>
<gene>
    <name evidence="2" type="ORF">CYMTET_4758</name>
</gene>
<feature type="region of interest" description="Disordered" evidence="1">
    <location>
        <begin position="361"/>
        <end position="445"/>
    </location>
</feature>
<feature type="region of interest" description="Disordered" evidence="1">
    <location>
        <begin position="241"/>
        <end position="305"/>
    </location>
</feature>
<dbReference type="AlphaFoldDB" id="A0AAE0LK26"/>
<evidence type="ECO:0000313" key="2">
    <source>
        <dbReference type="EMBL" id="KAK3287750.1"/>
    </source>
</evidence>
<dbReference type="Proteomes" id="UP001190700">
    <property type="component" value="Unassembled WGS sequence"/>
</dbReference>
<feature type="compositionally biased region" description="Pro residues" evidence="1">
    <location>
        <begin position="373"/>
        <end position="383"/>
    </location>
</feature>
<feature type="compositionally biased region" description="Polar residues" evidence="1">
    <location>
        <begin position="426"/>
        <end position="445"/>
    </location>
</feature>
<evidence type="ECO:0000313" key="3">
    <source>
        <dbReference type="Proteomes" id="UP001190700"/>
    </source>
</evidence>
<reference evidence="2 3" key="1">
    <citation type="journal article" date="2015" name="Genome Biol. Evol.">
        <title>Comparative Genomics of a Bacterivorous Green Alga Reveals Evolutionary Causalities and Consequences of Phago-Mixotrophic Mode of Nutrition.</title>
        <authorList>
            <person name="Burns J.A."/>
            <person name="Paasch A."/>
            <person name="Narechania A."/>
            <person name="Kim E."/>
        </authorList>
    </citation>
    <scope>NUCLEOTIDE SEQUENCE [LARGE SCALE GENOMIC DNA]</scope>
    <source>
        <strain evidence="2 3">PLY_AMNH</strain>
    </source>
</reference>
<organism evidence="2 3">
    <name type="scientific">Cymbomonas tetramitiformis</name>
    <dbReference type="NCBI Taxonomy" id="36881"/>
    <lineage>
        <taxon>Eukaryota</taxon>
        <taxon>Viridiplantae</taxon>
        <taxon>Chlorophyta</taxon>
        <taxon>Pyramimonadophyceae</taxon>
        <taxon>Pyramimonadales</taxon>
        <taxon>Pyramimonadaceae</taxon>
        <taxon>Cymbomonas</taxon>
    </lineage>
</organism>
<proteinExistence type="predicted"/>
<dbReference type="EMBL" id="LGRX02000753">
    <property type="protein sequence ID" value="KAK3287750.1"/>
    <property type="molecule type" value="Genomic_DNA"/>
</dbReference>
<comment type="caution">
    <text evidence="2">The sequence shown here is derived from an EMBL/GenBank/DDBJ whole genome shotgun (WGS) entry which is preliminary data.</text>
</comment>
<feature type="compositionally biased region" description="Acidic residues" evidence="1">
    <location>
        <begin position="282"/>
        <end position="292"/>
    </location>
</feature>
<name>A0AAE0LK26_9CHLO</name>
<accession>A0AAE0LK26</accession>
<sequence>MIGVCVMDSAGQRSPDHLPDPLTMDSVFQRWSSIGKKYRSRCIRWSTSQYLLVQDAPFGNDARREAERFATMVMELQDVVSEEVAQLQALDWRLAKAQLAPETSELHEHKGAASPGSAVTRVDDARVTKDGAGEAVGLDYEVHGGITMGPAFVVYATDEFILGISGPAWDELQIVCKECLDVPGSGVRSRCDRLHFLLSTSHTLVASNKGRLHGSWQLCRQITSPEGQTLRQLCGSPLPVPLSVIPTQDQERLTAAPPSAESSTNDDDDADDEDQAPQSSTNDDDDADDEEQAPQQRPTRARRGSLFTAMTGRSMQSLLKNNKESNAPLSSFRENDGGEVDAGTPSTRYNELAHMVLKQATPRASTAPSKPSLQPPSTLPPQASPRRQNFAPLPHESPIPTQASAQERACSVPHVPRINVPETRSRGLSRTQTSMSPRSWLSSSVDNPTEVMRHVGTWQSVDISKPASRDGFDGSITHRRVDKSRQWPLPPEKEVMLNQVRHVAGNKHPTLNRIPFRSNRDIFTTNNRQSRKPRRRHSAQIKADALKAAKNAQLEASNAAQSRIEKELFPLIAQDKKLFYGLDRLLDGHRLP</sequence>